<sequence length="385" mass="41381">MKLKLLLSLILFGVLFNCESDENTDILNQRDTKVYDLGSVSDPAITGFATFIENTNGTVTIELELSNTIEGEMHPAHLHFNTAAETGAIALTLGTVSGISGKSTVTVSALDDGTPIDYNTLRNFDGYINVHQSESDLNTLVAQGDIGQNDLTGEVKFYNLSEVDLSGISGTANFFERNNGEALAVLELQGTIVGTSYLANLRENDVVTTGSITFTFNDVNGETGLSITNLSNLDGTTEFFGFDDLLEYNGHINIQEPDNTMAIVATTNIGSNEGVFIPQTISYDVTNVDDTAYIFNGNGLMDAQNPNLTFIRGNTYILNLNVTGEPFYIKTIQGNGIADSYNDGVSGNGNETGTLEFIVPDNAPDNLFYNSEFSSTMTGSISITN</sequence>
<dbReference type="GO" id="GO:0046872">
    <property type="term" value="F:metal ion binding"/>
    <property type="evidence" value="ECO:0007669"/>
    <property type="project" value="InterPro"/>
</dbReference>
<evidence type="ECO:0000313" key="4">
    <source>
        <dbReference type="Proteomes" id="UP000238426"/>
    </source>
</evidence>
<organism evidence="3 4">
    <name type="scientific">Aurantibacter aestuarii</name>
    <dbReference type="NCBI Taxonomy" id="1266046"/>
    <lineage>
        <taxon>Bacteria</taxon>
        <taxon>Pseudomonadati</taxon>
        <taxon>Bacteroidota</taxon>
        <taxon>Flavobacteriia</taxon>
        <taxon>Flavobacteriales</taxon>
        <taxon>Flavobacteriaceae</taxon>
        <taxon>Aurantibacter</taxon>
    </lineage>
</organism>
<dbReference type="OrthoDB" id="1451403at2"/>
<dbReference type="Proteomes" id="UP000238426">
    <property type="component" value="Unassembled WGS sequence"/>
</dbReference>
<feature type="chain" id="PRO_5015586226" description="CHRD domain-containing protein" evidence="2">
    <location>
        <begin position="21"/>
        <end position="385"/>
    </location>
</feature>
<accession>A0A2T1N9Y6</accession>
<proteinExistence type="inferred from homology"/>
<dbReference type="EMBL" id="PXOQ01000009">
    <property type="protein sequence ID" value="PSG88665.1"/>
    <property type="molecule type" value="Genomic_DNA"/>
</dbReference>
<dbReference type="InterPro" id="IPR036423">
    <property type="entry name" value="SOD-like_Cu/Zn_dom_sf"/>
</dbReference>
<comment type="caution">
    <text evidence="3">The sequence shown here is derived from an EMBL/GenBank/DDBJ whole genome shotgun (WGS) entry which is preliminary data.</text>
</comment>
<name>A0A2T1N9Y6_9FLAO</name>
<evidence type="ECO:0000313" key="3">
    <source>
        <dbReference type="EMBL" id="PSG88665.1"/>
    </source>
</evidence>
<dbReference type="RefSeq" id="WP_106463805.1">
    <property type="nucleotide sequence ID" value="NZ_PXOQ01000009.1"/>
</dbReference>
<reference evidence="3 4" key="1">
    <citation type="submission" date="2018-03" db="EMBL/GenBank/DDBJ databases">
        <title>Mesoflavibacter sp. HG37 and Mesoflavibacter sp. HG96 sp.nov., two marine bacteria isolated from seawater of Western Pacific Ocean.</title>
        <authorList>
            <person name="Cheng H."/>
            <person name="Wu Y.-H."/>
            <person name="Guo L.-L."/>
            <person name="Xu X.-W."/>
        </authorList>
    </citation>
    <scope>NUCLEOTIDE SEQUENCE [LARGE SCALE GENOMIC DNA]</scope>
    <source>
        <strain evidence="3 4">KCTC 32269</strain>
    </source>
</reference>
<protein>
    <recommendedName>
        <fullName evidence="5">CHRD domain-containing protein</fullName>
    </recommendedName>
</protein>
<comment type="similarity">
    <text evidence="1">Belongs to the Cu-Zn superoxide dismutase family.</text>
</comment>
<keyword evidence="2" id="KW-0732">Signal</keyword>
<dbReference type="GO" id="GO:0006801">
    <property type="term" value="P:superoxide metabolic process"/>
    <property type="evidence" value="ECO:0007669"/>
    <property type="project" value="InterPro"/>
</dbReference>
<feature type="signal peptide" evidence="2">
    <location>
        <begin position="1"/>
        <end position="20"/>
    </location>
</feature>
<gene>
    <name evidence="3" type="ORF">C7H52_10250</name>
</gene>
<dbReference type="SUPFAM" id="SSF49329">
    <property type="entry name" value="Cu,Zn superoxide dismutase-like"/>
    <property type="match status" value="2"/>
</dbReference>
<evidence type="ECO:0000256" key="1">
    <source>
        <dbReference type="ARBA" id="ARBA00010457"/>
    </source>
</evidence>
<dbReference type="AlphaFoldDB" id="A0A2T1N9Y6"/>
<keyword evidence="4" id="KW-1185">Reference proteome</keyword>
<evidence type="ECO:0008006" key="5">
    <source>
        <dbReference type="Google" id="ProtNLM"/>
    </source>
</evidence>
<evidence type="ECO:0000256" key="2">
    <source>
        <dbReference type="SAM" id="SignalP"/>
    </source>
</evidence>